<feature type="region of interest" description="Disordered" evidence="1">
    <location>
        <begin position="1014"/>
        <end position="1069"/>
    </location>
</feature>
<feature type="transmembrane region" description="Helical" evidence="2">
    <location>
        <begin position="611"/>
        <end position="636"/>
    </location>
</feature>
<evidence type="ECO:0000313" key="4">
    <source>
        <dbReference type="EMBL" id="EFI96412.1"/>
    </source>
</evidence>
<dbReference type="InterPro" id="IPR045338">
    <property type="entry name" value="DUF6535"/>
</dbReference>
<organism evidence="5">
    <name type="scientific">Schizophyllum commune (strain H4-8 / FGSC 9210)</name>
    <name type="common">Split gill fungus</name>
    <dbReference type="NCBI Taxonomy" id="578458"/>
    <lineage>
        <taxon>Eukaryota</taxon>
        <taxon>Fungi</taxon>
        <taxon>Dikarya</taxon>
        <taxon>Basidiomycota</taxon>
        <taxon>Agaricomycotina</taxon>
        <taxon>Agaricomycetes</taxon>
        <taxon>Agaricomycetidae</taxon>
        <taxon>Agaricales</taxon>
        <taxon>Schizophyllaceae</taxon>
        <taxon>Schizophyllum</taxon>
    </lineage>
</organism>
<feature type="domain" description="DUF6535" evidence="3">
    <location>
        <begin position="427"/>
        <end position="605"/>
    </location>
</feature>
<proteinExistence type="predicted"/>
<evidence type="ECO:0000313" key="5">
    <source>
        <dbReference type="Proteomes" id="UP000007431"/>
    </source>
</evidence>
<feature type="region of interest" description="Disordered" evidence="1">
    <location>
        <begin position="116"/>
        <end position="138"/>
    </location>
</feature>
<dbReference type="EMBL" id="GL377307">
    <property type="protein sequence ID" value="EFI96412.1"/>
    <property type="molecule type" value="Genomic_DNA"/>
</dbReference>
<dbReference type="RefSeq" id="XP_003031315.1">
    <property type="nucleotide sequence ID" value="XM_003031269.1"/>
</dbReference>
<feature type="compositionally biased region" description="Low complexity" evidence="1">
    <location>
        <begin position="311"/>
        <end position="320"/>
    </location>
</feature>
<dbReference type="KEGG" id="scm:SCHCO_02544909"/>
<feature type="region of interest" description="Disordered" evidence="1">
    <location>
        <begin position="287"/>
        <end position="399"/>
    </location>
</feature>
<accession>D8Q7F6</accession>
<dbReference type="VEuPathDB" id="FungiDB:SCHCODRAFT_02544909"/>
<dbReference type="HOGENOM" id="CLU_285150_0_0_1"/>
<feature type="transmembrane region" description="Helical" evidence="2">
    <location>
        <begin position="522"/>
        <end position="545"/>
    </location>
</feature>
<evidence type="ECO:0000259" key="3">
    <source>
        <dbReference type="Pfam" id="PF20153"/>
    </source>
</evidence>
<feature type="compositionally biased region" description="Polar residues" evidence="1">
    <location>
        <begin position="293"/>
        <end position="307"/>
    </location>
</feature>
<keyword evidence="2" id="KW-0812">Transmembrane</keyword>
<dbReference type="Pfam" id="PF20153">
    <property type="entry name" value="DUF6535"/>
    <property type="match status" value="1"/>
</dbReference>
<keyword evidence="2" id="KW-1133">Transmembrane helix</keyword>
<sequence length="1087" mass="119190">MRGPPPSSSAHARNVALHEAGPIVRRGWTWGRALVPNALGRRRRCCPIHLNNSIPISHPSMTLPTRSTMLRDVYKQRERLRAPLQAGEKMAGELAVAKWTTAFDFGIPASDIRGSGPLLPEAPWSAPNGDRSAGEGAGVGESPAPLGLARWTTAPAACDVDFDSDTDIVRERRPGSGPQRSVLPGPHILGICMRVLDKISVPTQRYPREPHVRFESSKYAASSFAPAATANSPLYRNRPLRTADASGHTAQLKSHTSNCSWAIWTLSILSSSTKKACLRSACPIRAPQGPPCMSTSTGEPTTASSASPLVRPTAQTAAADRAAHRLRKTPSRSATGDESKRRSRASPLNACQPQPRDESQLPPVTTPPQPPPARTGTINVPEDSESELLNGRQEQPYNRYRHSDVDYEAKYKADAYGEELGPQARVWNVYNDEAQMADAEMVKGMNGSIDVLLVFAGLFSAVVTTFVAQSSQKLDSDYGKIIASLVYESTRVQRALATGTPIEDIPVSQLSFDSQTQSRGDLWVNGLWFTSLLVSLLTALVSVVAKQWIQQFNSMTGGSPRDHAYARQYRFWSFNRWNVPFIIGCLPVLLTIALLLFFAGLAVYAAPLDSVISLIIIAFSTTTLLLYAATVVMPILVPHCAYRTQIADYILAVRKVIIHLPSWILAICVSLLAYVFNLVGCKSPMRPRFPVHNLHSADLKSREKADIEKRNEFLAASSLRWLCNSSYSVSAVHISAQAFSALPITFRYMQSSEMEPPALDLLSALEKTEPQEVLSSHQKTAERLARAILHLPYAAYHLARSRLWEALTERWGFVTSPQLDAGLRVMLLVRLCGDAGAWGDLTLLIRVRQAVDTSKFSAETAILHPIIWRWLFRMVRAALRCLQSVEGSEEPHEWKSIMEWELKRIRTTINYICPEDKLYQQKPPVSATGDLLGNAAGGLFENASGDLFENTAISLADYAACCSWKEAPQILAENMDKLRGLLSTHMRRVEAERGNKPIDRRRYRLDPRFGYSSGLSPLGSAGQRLRSRSRPEPAPTGLSEGNGNRGDIKTATPDLDTASAAGTSKIPDRIATDGTVGAVYGAGTTHL</sequence>
<evidence type="ECO:0000256" key="1">
    <source>
        <dbReference type="SAM" id="MobiDB-lite"/>
    </source>
</evidence>
<keyword evidence="2" id="KW-0472">Membrane</keyword>
<feature type="compositionally biased region" description="Pro residues" evidence="1">
    <location>
        <begin position="364"/>
        <end position="373"/>
    </location>
</feature>
<dbReference type="Proteomes" id="UP000007431">
    <property type="component" value="Unassembled WGS sequence"/>
</dbReference>
<dbReference type="OrthoDB" id="3235960at2759"/>
<gene>
    <name evidence="4" type="ORF">SCHCODRAFT_235378</name>
</gene>
<dbReference type="AlphaFoldDB" id="D8Q7F6"/>
<dbReference type="InParanoid" id="D8Q7F6"/>
<dbReference type="eggNOG" id="ENOG502SNQJ">
    <property type="taxonomic scope" value="Eukaryota"/>
</dbReference>
<keyword evidence="5" id="KW-1185">Reference proteome</keyword>
<protein>
    <recommendedName>
        <fullName evidence="3">DUF6535 domain-containing protein</fullName>
    </recommendedName>
</protein>
<feature type="transmembrane region" description="Helical" evidence="2">
    <location>
        <begin position="577"/>
        <end position="605"/>
    </location>
</feature>
<feature type="transmembrane region" description="Helical" evidence="2">
    <location>
        <begin position="656"/>
        <end position="676"/>
    </location>
</feature>
<dbReference type="GeneID" id="9586667"/>
<evidence type="ECO:0000256" key="2">
    <source>
        <dbReference type="SAM" id="Phobius"/>
    </source>
</evidence>
<reference evidence="4 5" key="1">
    <citation type="journal article" date="2010" name="Nat. Biotechnol.">
        <title>Genome sequence of the model mushroom Schizophyllum commune.</title>
        <authorList>
            <person name="Ohm R.A."/>
            <person name="de Jong J.F."/>
            <person name="Lugones L.G."/>
            <person name="Aerts A."/>
            <person name="Kothe E."/>
            <person name="Stajich J.E."/>
            <person name="de Vries R.P."/>
            <person name="Record E."/>
            <person name="Levasseur A."/>
            <person name="Baker S.E."/>
            <person name="Bartholomew K.A."/>
            <person name="Coutinho P.M."/>
            <person name="Erdmann S."/>
            <person name="Fowler T.J."/>
            <person name="Gathman A.C."/>
            <person name="Lombard V."/>
            <person name="Henrissat B."/>
            <person name="Knabe N."/>
            <person name="Kuees U."/>
            <person name="Lilly W.W."/>
            <person name="Lindquist E."/>
            <person name="Lucas S."/>
            <person name="Magnuson J.K."/>
            <person name="Piumi F."/>
            <person name="Raudaskoski M."/>
            <person name="Salamov A."/>
            <person name="Schmutz J."/>
            <person name="Schwarze F.W.M.R."/>
            <person name="vanKuyk P.A."/>
            <person name="Horton J.S."/>
            <person name="Grigoriev I.V."/>
            <person name="Woesten H.A.B."/>
        </authorList>
    </citation>
    <scope>NUCLEOTIDE SEQUENCE [LARGE SCALE GENOMIC DNA]</scope>
    <source>
        <strain evidence="5">H4-8 / FGSC 9210</strain>
    </source>
</reference>
<name>D8Q7F6_SCHCM</name>